<evidence type="ECO:0000313" key="3">
    <source>
        <dbReference type="Proteomes" id="UP000321570"/>
    </source>
</evidence>
<organism evidence="2 3">
    <name type="scientific">Hymenolepis diminuta</name>
    <name type="common">Rat tapeworm</name>
    <dbReference type="NCBI Taxonomy" id="6216"/>
    <lineage>
        <taxon>Eukaryota</taxon>
        <taxon>Metazoa</taxon>
        <taxon>Spiralia</taxon>
        <taxon>Lophotrochozoa</taxon>
        <taxon>Platyhelminthes</taxon>
        <taxon>Cestoda</taxon>
        <taxon>Eucestoda</taxon>
        <taxon>Cyclophyllidea</taxon>
        <taxon>Hymenolepididae</taxon>
        <taxon>Hymenolepis</taxon>
    </lineage>
</organism>
<gene>
    <name evidence="2" type="ORF">WMSIL1_LOCUS9188</name>
</gene>
<dbReference type="EMBL" id="CABIJS010000355">
    <property type="protein sequence ID" value="VUZ50162.1"/>
    <property type="molecule type" value="Genomic_DNA"/>
</dbReference>
<reference evidence="2 3" key="1">
    <citation type="submission" date="2019-07" db="EMBL/GenBank/DDBJ databases">
        <authorList>
            <person name="Jastrzebski P J."/>
            <person name="Paukszto L."/>
            <person name="Jastrzebski P J."/>
        </authorList>
    </citation>
    <scope>NUCLEOTIDE SEQUENCE [LARGE SCALE GENOMIC DNA]</scope>
    <source>
        <strain evidence="2 3">WMS-il1</strain>
    </source>
</reference>
<dbReference type="Proteomes" id="UP000321570">
    <property type="component" value="Unassembled WGS sequence"/>
</dbReference>
<proteinExistence type="predicted"/>
<name>A0A564YSA8_HYMDI</name>
<dbReference type="AlphaFoldDB" id="A0A564YSA8"/>
<sequence length="188" mass="20866">STSAEARNLERSSTEAVHGEEKLKELNQTVENLTNLLEESASRGDTYKRVASGLPFATMETANTRFVGPPGIGIIDLVSLEASVANLNTQFSALKSRIDDNLAMIVNMIDGEEHHSIYGTAATHRTIENMRTLLSPACCTTRDLGDFFTISGSSRRKRRKASPSLNFEEIQAKRRPMKRKLMRYCVVS</sequence>
<feature type="non-terminal residue" evidence="2">
    <location>
        <position position="188"/>
    </location>
</feature>
<protein>
    <submittedName>
        <fullName evidence="2">Uncharacterized protein</fullName>
    </submittedName>
</protein>
<keyword evidence="3" id="KW-1185">Reference proteome</keyword>
<evidence type="ECO:0000313" key="2">
    <source>
        <dbReference type="EMBL" id="VUZ50162.1"/>
    </source>
</evidence>
<keyword evidence="1" id="KW-0175">Coiled coil</keyword>
<feature type="coiled-coil region" evidence="1">
    <location>
        <begin position="9"/>
        <end position="43"/>
    </location>
</feature>
<accession>A0A564YSA8</accession>
<feature type="non-terminal residue" evidence="2">
    <location>
        <position position="1"/>
    </location>
</feature>
<evidence type="ECO:0000256" key="1">
    <source>
        <dbReference type="SAM" id="Coils"/>
    </source>
</evidence>